<dbReference type="InterPro" id="IPR023292">
    <property type="entry name" value="NTP_PyroPHydrolase-like_dom_sf"/>
</dbReference>
<sequence length="158" mass="18466">IYDFHRKHQFPHSLFLKANRGISKIVMKVLIKYTLRIAKVAFKYWKLTGKQNESFYRFHLMSEELAELMTGINEGDELQASDGLGDLLYVVIGTSVAYWLPTDEIIQEVCKSNLLKAPRDPITNVRLRNKGKDWRPPNFKEALEKGRIRLISERQIRC</sequence>
<dbReference type="Gene3D" id="1.10.3420.10">
    <property type="entry name" value="putative ntp pyrophosphohydrolase like domain"/>
    <property type="match status" value="1"/>
</dbReference>
<dbReference type="SUPFAM" id="SSF101386">
    <property type="entry name" value="all-alpha NTP pyrophosphatases"/>
    <property type="match status" value="1"/>
</dbReference>
<reference evidence="1" key="1">
    <citation type="journal article" date="2014" name="Front. Microbiol.">
        <title>High frequency of phylogenetically diverse reductive dehalogenase-homologous genes in deep subseafloor sedimentary metagenomes.</title>
        <authorList>
            <person name="Kawai M."/>
            <person name="Futagami T."/>
            <person name="Toyoda A."/>
            <person name="Takaki Y."/>
            <person name="Nishi S."/>
            <person name="Hori S."/>
            <person name="Arai W."/>
            <person name="Tsubouchi T."/>
            <person name="Morono Y."/>
            <person name="Uchiyama I."/>
            <person name="Ito T."/>
            <person name="Fujiyama A."/>
            <person name="Inagaki F."/>
            <person name="Takami H."/>
        </authorList>
    </citation>
    <scope>NUCLEOTIDE SEQUENCE</scope>
    <source>
        <strain evidence="1">Expedition CK06-06</strain>
    </source>
</reference>
<protein>
    <recommendedName>
        <fullName evidence="2">NTP pyrophosphohydrolase MazG putative catalytic core domain-containing protein</fullName>
    </recommendedName>
</protein>
<dbReference type="InterPro" id="IPR033653">
    <property type="entry name" value="NTP-PPase_DR2231-like"/>
</dbReference>
<accession>X0UIQ8</accession>
<evidence type="ECO:0008006" key="2">
    <source>
        <dbReference type="Google" id="ProtNLM"/>
    </source>
</evidence>
<proteinExistence type="predicted"/>
<gene>
    <name evidence="1" type="ORF">S01H1_34686</name>
</gene>
<dbReference type="CDD" id="cd11530">
    <property type="entry name" value="NTP-PPase_DR2231_like"/>
    <property type="match status" value="1"/>
</dbReference>
<dbReference type="Pfam" id="PF01503">
    <property type="entry name" value="PRA-PH"/>
    <property type="match status" value="1"/>
</dbReference>
<comment type="caution">
    <text evidence="1">The sequence shown here is derived from an EMBL/GenBank/DDBJ whole genome shotgun (WGS) entry which is preliminary data.</text>
</comment>
<feature type="non-terminal residue" evidence="1">
    <location>
        <position position="1"/>
    </location>
</feature>
<name>X0UIQ8_9ZZZZ</name>
<dbReference type="AlphaFoldDB" id="X0UIQ8"/>
<organism evidence="1">
    <name type="scientific">marine sediment metagenome</name>
    <dbReference type="NCBI Taxonomy" id="412755"/>
    <lineage>
        <taxon>unclassified sequences</taxon>
        <taxon>metagenomes</taxon>
        <taxon>ecological metagenomes</taxon>
    </lineage>
</organism>
<evidence type="ECO:0000313" key="1">
    <source>
        <dbReference type="EMBL" id="GAG05654.1"/>
    </source>
</evidence>
<dbReference type="EMBL" id="BARS01021618">
    <property type="protein sequence ID" value="GAG05654.1"/>
    <property type="molecule type" value="Genomic_DNA"/>
</dbReference>
<dbReference type="InterPro" id="IPR021130">
    <property type="entry name" value="PRib-ATP_PPHydrolase-like"/>
</dbReference>